<sequence length="47" mass="5167">MEQSTLCMVFATPPSTLSRTLRRAEEALSKALTGYAPARISWPSPSR</sequence>
<gene>
    <name evidence="1" type="ORF">PC117_g22128</name>
</gene>
<dbReference type="EMBL" id="RCMK01001186">
    <property type="protein sequence ID" value="KAG2899844.1"/>
    <property type="molecule type" value="Genomic_DNA"/>
</dbReference>
<evidence type="ECO:0000313" key="1">
    <source>
        <dbReference type="EMBL" id="KAG2899844.1"/>
    </source>
</evidence>
<evidence type="ECO:0000313" key="2">
    <source>
        <dbReference type="Proteomes" id="UP000736787"/>
    </source>
</evidence>
<dbReference type="Proteomes" id="UP000736787">
    <property type="component" value="Unassembled WGS sequence"/>
</dbReference>
<reference evidence="1" key="1">
    <citation type="submission" date="2018-10" db="EMBL/GenBank/DDBJ databases">
        <title>Effector identification in a new, highly contiguous assembly of the strawberry crown rot pathogen Phytophthora cactorum.</title>
        <authorList>
            <person name="Armitage A.D."/>
            <person name="Nellist C.F."/>
            <person name="Bates H."/>
            <person name="Vickerstaff R.J."/>
            <person name="Harrison R.J."/>
        </authorList>
    </citation>
    <scope>NUCLEOTIDE SEQUENCE</scope>
    <source>
        <strain evidence="1">4040</strain>
    </source>
</reference>
<dbReference type="PANTHER" id="PTHR48471">
    <property type="entry name" value="DDE TNP4 DOMAIN-CONTAINING PROTEIN"/>
    <property type="match status" value="1"/>
</dbReference>
<protein>
    <submittedName>
        <fullName evidence="1">Uncharacterized protein</fullName>
    </submittedName>
</protein>
<dbReference type="PANTHER" id="PTHR48471:SF1">
    <property type="entry name" value="DDE TNP4 DOMAIN-CONTAINING PROTEIN"/>
    <property type="match status" value="1"/>
</dbReference>
<proteinExistence type="predicted"/>
<organism evidence="1 2">
    <name type="scientific">Phytophthora cactorum</name>
    <dbReference type="NCBI Taxonomy" id="29920"/>
    <lineage>
        <taxon>Eukaryota</taxon>
        <taxon>Sar</taxon>
        <taxon>Stramenopiles</taxon>
        <taxon>Oomycota</taxon>
        <taxon>Peronosporomycetes</taxon>
        <taxon>Peronosporales</taxon>
        <taxon>Peronosporaceae</taxon>
        <taxon>Phytophthora</taxon>
    </lineage>
</organism>
<comment type="caution">
    <text evidence="1">The sequence shown here is derived from an EMBL/GenBank/DDBJ whole genome shotgun (WGS) entry which is preliminary data.</text>
</comment>
<accession>A0A8T1BAS4</accession>
<dbReference type="AlphaFoldDB" id="A0A8T1BAS4"/>
<name>A0A8T1BAS4_9STRA</name>